<dbReference type="KEGG" id="ccah:DWG20_11805"/>
<evidence type="ECO:0008006" key="5">
    <source>
        <dbReference type="Google" id="ProtNLM"/>
    </source>
</evidence>
<reference evidence="1 3" key="1">
    <citation type="submission" date="2018-07" db="EMBL/GenBank/DDBJ databases">
        <title>Crenobacter cavernae sp. nov., isolated from a karst cave.</title>
        <authorList>
            <person name="Zhu H."/>
        </authorList>
    </citation>
    <scope>NUCLEOTIDE SEQUENCE [LARGE SCALE GENOMIC DNA]</scope>
    <source>
        <strain evidence="1 3">K1W11S-77</strain>
    </source>
</reference>
<proteinExistence type="predicted"/>
<dbReference type="EMBL" id="REGR01000015">
    <property type="protein sequence ID" value="RXZ42097.1"/>
    <property type="molecule type" value="Genomic_DNA"/>
</dbReference>
<dbReference type="AlphaFoldDB" id="A0A345Y818"/>
<evidence type="ECO:0000313" key="3">
    <source>
        <dbReference type="Proteomes" id="UP000254537"/>
    </source>
</evidence>
<keyword evidence="4" id="KW-1185">Reference proteome</keyword>
<dbReference type="Proteomes" id="UP000254537">
    <property type="component" value="Chromosome"/>
</dbReference>
<evidence type="ECO:0000313" key="2">
    <source>
        <dbReference type="EMBL" id="RXZ42097.1"/>
    </source>
</evidence>
<name>A0A345Y818_9NEIS</name>
<dbReference type="EMBL" id="CP031337">
    <property type="protein sequence ID" value="AXK40070.1"/>
    <property type="molecule type" value="Genomic_DNA"/>
</dbReference>
<evidence type="ECO:0000313" key="4">
    <source>
        <dbReference type="Proteomes" id="UP000290682"/>
    </source>
</evidence>
<accession>A0A345Y818</accession>
<dbReference type="RefSeq" id="WP_115434000.1">
    <property type="nucleotide sequence ID" value="NZ_CP031337.1"/>
</dbReference>
<sequence>MIYMVCRNRVADYARWKMVFDSHAKAHRAAGLELVHFWRSLEDPNNVFYVFEVADIERARAFVKRPGSEEAAEAAGVLDGELHFVARAAGYAPHDDGYAPDV</sequence>
<gene>
    <name evidence="1" type="ORF">DWG20_11805</name>
    <name evidence="2" type="ORF">EBB06_13695</name>
</gene>
<reference evidence="2 4" key="2">
    <citation type="submission" date="2018-10" db="EMBL/GenBank/DDBJ databases">
        <title>Draft genome of Fastidiocella sp. strain 375T, a bacterium isolated from a karstic cave dripping water.</title>
        <authorList>
            <person name="Coelho C."/>
            <person name="Verissimo A."/>
            <person name="Tiago I."/>
        </authorList>
    </citation>
    <scope>NUCLEOTIDE SEQUENCE [LARGE SCALE GENOMIC DNA]</scope>
    <source>
        <strain evidence="2 4">CAVE-375</strain>
    </source>
</reference>
<protein>
    <recommendedName>
        <fullName evidence="5">Cyclase</fullName>
    </recommendedName>
</protein>
<dbReference type="OrthoDB" id="5738530at2"/>
<dbReference type="Proteomes" id="UP000290682">
    <property type="component" value="Unassembled WGS sequence"/>
</dbReference>
<organism evidence="1 3">
    <name type="scientific">Crenobacter cavernae</name>
    <dbReference type="NCBI Taxonomy" id="2290923"/>
    <lineage>
        <taxon>Bacteria</taxon>
        <taxon>Pseudomonadati</taxon>
        <taxon>Pseudomonadota</taxon>
        <taxon>Betaproteobacteria</taxon>
        <taxon>Neisseriales</taxon>
        <taxon>Neisseriaceae</taxon>
        <taxon>Crenobacter</taxon>
    </lineage>
</organism>
<evidence type="ECO:0000313" key="1">
    <source>
        <dbReference type="EMBL" id="AXK40070.1"/>
    </source>
</evidence>